<keyword evidence="2" id="KW-0732">Signal</keyword>
<gene>
    <name evidence="3" type="ORF">BOTBODRAFT_169093</name>
</gene>
<keyword evidence="4" id="KW-1185">Reference proteome</keyword>
<name>A0A067N247_BOTB1</name>
<feature type="signal peptide" evidence="2">
    <location>
        <begin position="1"/>
        <end position="25"/>
    </location>
</feature>
<evidence type="ECO:0000256" key="2">
    <source>
        <dbReference type="SAM" id="SignalP"/>
    </source>
</evidence>
<dbReference type="InParanoid" id="A0A067N247"/>
<evidence type="ECO:0000256" key="1">
    <source>
        <dbReference type="SAM" id="MobiDB-lite"/>
    </source>
</evidence>
<feature type="region of interest" description="Disordered" evidence="1">
    <location>
        <begin position="48"/>
        <end position="70"/>
    </location>
</feature>
<sequence>MLYSRVTVILLLVIVLGGHMKFGRCEEEVEDSTPQFLDSSDAPSAPIEPLSFDNAALPAAPPTSPRQAPFPLATKASSVLSAFAPAPEHPSLDSDTAIDITAPQEKLNHALSSNSLAMPIDTPLVPEILDAMKGVGYRYEWSGDTGHQHEFRATSNVTREKIVTVDSDTSSTNITFVTLATTESVFTTACTFTKTVTTATNFVRSSTTIYTPHNGSNPETSSDVCSWSESNTENIMLSPAPDDCPSHNAGVPFQRSDEL</sequence>
<reference evidence="4" key="1">
    <citation type="journal article" date="2014" name="Proc. Natl. Acad. Sci. U.S.A.">
        <title>Extensive sampling of basidiomycete genomes demonstrates inadequacy of the white-rot/brown-rot paradigm for wood decay fungi.</title>
        <authorList>
            <person name="Riley R."/>
            <person name="Salamov A.A."/>
            <person name="Brown D.W."/>
            <person name="Nagy L.G."/>
            <person name="Floudas D."/>
            <person name="Held B.W."/>
            <person name="Levasseur A."/>
            <person name="Lombard V."/>
            <person name="Morin E."/>
            <person name="Otillar R."/>
            <person name="Lindquist E.A."/>
            <person name="Sun H."/>
            <person name="LaButti K.M."/>
            <person name="Schmutz J."/>
            <person name="Jabbour D."/>
            <person name="Luo H."/>
            <person name="Baker S.E."/>
            <person name="Pisabarro A.G."/>
            <person name="Walton J.D."/>
            <person name="Blanchette R.A."/>
            <person name="Henrissat B."/>
            <person name="Martin F."/>
            <person name="Cullen D."/>
            <person name="Hibbett D.S."/>
            <person name="Grigoriev I.V."/>
        </authorList>
    </citation>
    <scope>NUCLEOTIDE SEQUENCE [LARGE SCALE GENOMIC DNA]</scope>
    <source>
        <strain evidence="4">FD-172 SS1</strain>
    </source>
</reference>
<protein>
    <submittedName>
        <fullName evidence="3">Uncharacterized protein</fullName>
    </submittedName>
</protein>
<evidence type="ECO:0000313" key="4">
    <source>
        <dbReference type="Proteomes" id="UP000027195"/>
    </source>
</evidence>
<accession>A0A067N247</accession>
<feature type="region of interest" description="Disordered" evidence="1">
    <location>
        <begin position="239"/>
        <end position="259"/>
    </location>
</feature>
<evidence type="ECO:0000313" key="3">
    <source>
        <dbReference type="EMBL" id="KDQ21914.1"/>
    </source>
</evidence>
<dbReference type="EMBL" id="KL198016">
    <property type="protein sequence ID" value="KDQ21914.1"/>
    <property type="molecule type" value="Genomic_DNA"/>
</dbReference>
<organism evidence="3 4">
    <name type="scientific">Botryobasidium botryosum (strain FD-172 SS1)</name>
    <dbReference type="NCBI Taxonomy" id="930990"/>
    <lineage>
        <taxon>Eukaryota</taxon>
        <taxon>Fungi</taxon>
        <taxon>Dikarya</taxon>
        <taxon>Basidiomycota</taxon>
        <taxon>Agaricomycotina</taxon>
        <taxon>Agaricomycetes</taxon>
        <taxon>Cantharellales</taxon>
        <taxon>Botryobasidiaceae</taxon>
        <taxon>Botryobasidium</taxon>
    </lineage>
</organism>
<dbReference type="Proteomes" id="UP000027195">
    <property type="component" value="Unassembled WGS sequence"/>
</dbReference>
<proteinExistence type="predicted"/>
<dbReference type="HOGENOM" id="CLU_1073588_0_0_1"/>
<feature type="chain" id="PRO_5001641746" evidence="2">
    <location>
        <begin position="26"/>
        <end position="259"/>
    </location>
</feature>
<dbReference type="AlphaFoldDB" id="A0A067N247"/>